<dbReference type="EMBL" id="AHCF02000013">
    <property type="protein sequence ID" value="ERG61534.1"/>
    <property type="molecule type" value="Genomic_DNA"/>
</dbReference>
<evidence type="ECO:0008006" key="3">
    <source>
        <dbReference type="Google" id="ProtNLM"/>
    </source>
</evidence>
<proteinExistence type="predicted"/>
<dbReference type="Proteomes" id="UP000016534">
    <property type="component" value="Unassembled WGS sequence"/>
</dbReference>
<name>A0ABP2XZG7_9GAMM</name>
<gene>
    <name evidence="1" type="ORF">PUND_06377</name>
</gene>
<accession>A0ABP2XZG7</accession>
<evidence type="ECO:0000313" key="2">
    <source>
        <dbReference type="Proteomes" id="UP000016534"/>
    </source>
</evidence>
<protein>
    <recommendedName>
        <fullName evidence="3">Orphan protein</fullName>
    </recommendedName>
</protein>
<evidence type="ECO:0000313" key="1">
    <source>
        <dbReference type="EMBL" id="ERG61534.1"/>
    </source>
</evidence>
<reference evidence="1" key="1">
    <citation type="journal article" date="2012" name="J. Bacteriol.">
        <title>Genome sequences of type strains of seven species of the marine bacterium Pseudoalteromonas.</title>
        <authorList>
            <person name="Xie B.B."/>
            <person name="Shu Y.L."/>
            <person name="Qin Q.L."/>
            <person name="Rong J.C."/>
            <person name="Zhang X.Y."/>
            <person name="Chen X.L."/>
            <person name="Shi M."/>
            <person name="He H.L."/>
            <person name="Zhou B.C."/>
            <person name="Zhang Y.Z."/>
        </authorList>
    </citation>
    <scope>NUCLEOTIDE SEQUENCE [LARGE SCALE GENOMIC DNA]</scope>
    <source>
        <strain evidence="1">NCIMB 2128</strain>
    </source>
</reference>
<sequence>MTTTFLSKPQQVALQQALFSSKLLNSEIVTSDNPPSQKQQAYGRIAVMLYRFNLQKIKWPSFLKTAINTASNECSWLTREIIRCQQSYKAQPNDALIIEQNAFFSGIFSEELAYIDALLGTEAQPE</sequence>
<reference evidence="1" key="2">
    <citation type="submission" date="2013-04" db="EMBL/GenBank/DDBJ databases">
        <title>Genome sequence of Pseudoalteromonas undina.</title>
        <authorList>
            <person name="Xie B.-B."/>
            <person name="Rong J.-C."/>
            <person name="Qin Q.-L."/>
            <person name="Shu Y.-L."/>
            <person name="Zhang Y.-Z."/>
        </authorList>
    </citation>
    <scope>NUCLEOTIDE SEQUENCE</scope>
    <source>
        <strain evidence="1">NCIMB 2128</strain>
    </source>
</reference>
<comment type="caution">
    <text evidence="1">The sequence shown here is derived from an EMBL/GenBank/DDBJ whole genome shotgun (WGS) entry which is preliminary data.</text>
</comment>
<keyword evidence="2" id="KW-1185">Reference proteome</keyword>
<organism evidence="1 2">
    <name type="scientific">Pseudoalteromonas undina</name>
    <dbReference type="NCBI Taxonomy" id="43660"/>
    <lineage>
        <taxon>Bacteria</taxon>
        <taxon>Pseudomonadati</taxon>
        <taxon>Pseudomonadota</taxon>
        <taxon>Gammaproteobacteria</taxon>
        <taxon>Alteromonadales</taxon>
        <taxon>Pseudoalteromonadaceae</taxon>
        <taxon>Pseudoalteromonas</taxon>
    </lineage>
</organism>